<gene>
    <name evidence="2" type="ORF">MCOR_45720</name>
</gene>
<dbReference type="PROSITE" id="PS50878">
    <property type="entry name" value="RT_POL"/>
    <property type="match status" value="1"/>
</dbReference>
<dbReference type="InterPro" id="IPR043502">
    <property type="entry name" value="DNA/RNA_pol_sf"/>
</dbReference>
<dbReference type="Proteomes" id="UP000507470">
    <property type="component" value="Unassembled WGS sequence"/>
</dbReference>
<evidence type="ECO:0000259" key="1">
    <source>
        <dbReference type="PROSITE" id="PS50878"/>
    </source>
</evidence>
<dbReference type="OrthoDB" id="6105710at2759"/>
<dbReference type="SUPFAM" id="SSF56672">
    <property type="entry name" value="DNA/RNA polymerases"/>
    <property type="match status" value="1"/>
</dbReference>
<evidence type="ECO:0000313" key="3">
    <source>
        <dbReference type="Proteomes" id="UP000507470"/>
    </source>
</evidence>
<protein>
    <recommendedName>
        <fullName evidence="1">Reverse transcriptase domain-containing protein</fullName>
    </recommendedName>
</protein>
<keyword evidence="3" id="KW-1185">Reference proteome</keyword>
<sequence length="207" mass="23796">MIKLLQNIYGNIKAKVKTTDGLSETFTCNSAVRKGCTLSPWLFPMYINELAIEIGKSIGNGIFIYENFQNVMLLLFADDLALIADTPIHLQRRLNSFEKYCEKLNMTVNMDKSNIVVLKNGGELSKNEEWYFNNELLKVVSYDKYLGIYFSNRLKWTCCCKTLRMQCEKALNMIKHCMCKLGTRNINLGFKLFDSMVAPTPYYGAEL</sequence>
<reference evidence="2 3" key="1">
    <citation type="submission" date="2020-06" db="EMBL/GenBank/DDBJ databases">
        <authorList>
            <person name="Li R."/>
            <person name="Bekaert M."/>
        </authorList>
    </citation>
    <scope>NUCLEOTIDE SEQUENCE [LARGE SCALE GENOMIC DNA]</scope>
    <source>
        <strain evidence="3">wild</strain>
    </source>
</reference>
<dbReference type="PANTHER" id="PTHR47027">
    <property type="entry name" value="REVERSE TRANSCRIPTASE DOMAIN-CONTAINING PROTEIN"/>
    <property type="match status" value="1"/>
</dbReference>
<dbReference type="EMBL" id="CACVKT020008086">
    <property type="protein sequence ID" value="CAC5412736.1"/>
    <property type="molecule type" value="Genomic_DNA"/>
</dbReference>
<dbReference type="Pfam" id="PF00078">
    <property type="entry name" value="RVT_1"/>
    <property type="match status" value="1"/>
</dbReference>
<dbReference type="InterPro" id="IPR000477">
    <property type="entry name" value="RT_dom"/>
</dbReference>
<name>A0A6J8DXZ4_MYTCO</name>
<accession>A0A6J8DXZ4</accession>
<evidence type="ECO:0000313" key="2">
    <source>
        <dbReference type="EMBL" id="CAC5412736.1"/>
    </source>
</evidence>
<dbReference type="AlphaFoldDB" id="A0A6J8DXZ4"/>
<proteinExistence type="predicted"/>
<organism evidence="2 3">
    <name type="scientific">Mytilus coruscus</name>
    <name type="common">Sea mussel</name>
    <dbReference type="NCBI Taxonomy" id="42192"/>
    <lineage>
        <taxon>Eukaryota</taxon>
        <taxon>Metazoa</taxon>
        <taxon>Spiralia</taxon>
        <taxon>Lophotrochozoa</taxon>
        <taxon>Mollusca</taxon>
        <taxon>Bivalvia</taxon>
        <taxon>Autobranchia</taxon>
        <taxon>Pteriomorphia</taxon>
        <taxon>Mytilida</taxon>
        <taxon>Mytiloidea</taxon>
        <taxon>Mytilidae</taxon>
        <taxon>Mytilinae</taxon>
        <taxon>Mytilus</taxon>
    </lineage>
</organism>
<feature type="domain" description="Reverse transcriptase" evidence="1">
    <location>
        <begin position="1"/>
        <end position="150"/>
    </location>
</feature>
<dbReference type="PANTHER" id="PTHR47027:SF20">
    <property type="entry name" value="REVERSE TRANSCRIPTASE-LIKE PROTEIN WITH RNA-DIRECTED DNA POLYMERASE DOMAIN"/>
    <property type="match status" value="1"/>
</dbReference>